<evidence type="ECO:0000256" key="2">
    <source>
        <dbReference type="SAM" id="SignalP"/>
    </source>
</evidence>
<keyword evidence="2" id="KW-0732">Signal</keyword>
<sequence length="170" mass="20070">MKNLLIPVLALLPFGTLFAAESKPQLQAFQHSEVIDTAKKTFSEKEWKELEKKIKTSVPKDIAKVMIKQLKNIDPDKLTNLDPKSLQQSVFKFDMMSDEMEAATDKADYETERKEIIEDFKNDSFDDASEKREARREMKEDLRELKRDFQEEQKEKRQERRENKKEAGRI</sequence>
<dbReference type="OrthoDB" id="9925611at2"/>
<protein>
    <recommendedName>
        <fullName evidence="5">DUF3106 domain-containing protein</fullName>
    </recommendedName>
</protein>
<dbReference type="RefSeq" id="WP_136835968.1">
    <property type="nucleotide sequence ID" value="NZ_SWBQ01000002.1"/>
</dbReference>
<comment type="caution">
    <text evidence="3">The sequence shown here is derived from an EMBL/GenBank/DDBJ whole genome shotgun (WGS) entry which is preliminary data.</text>
</comment>
<keyword evidence="4" id="KW-1185">Reference proteome</keyword>
<proteinExistence type="predicted"/>
<evidence type="ECO:0000313" key="4">
    <source>
        <dbReference type="Proteomes" id="UP000307244"/>
    </source>
</evidence>
<feature type="region of interest" description="Disordered" evidence="1">
    <location>
        <begin position="120"/>
        <end position="170"/>
    </location>
</feature>
<evidence type="ECO:0000256" key="1">
    <source>
        <dbReference type="SAM" id="MobiDB-lite"/>
    </source>
</evidence>
<gene>
    <name evidence="3" type="ORF">FA047_10410</name>
</gene>
<evidence type="ECO:0000313" key="3">
    <source>
        <dbReference type="EMBL" id="TKC07639.1"/>
    </source>
</evidence>
<dbReference type="AlphaFoldDB" id="A0A4U1CKU2"/>
<reference evidence="3 4" key="1">
    <citation type="submission" date="2019-04" db="EMBL/GenBank/DDBJ databases">
        <title>Pedobacter sp. RP-3-15 sp. nov., isolated from Arctic soil.</title>
        <authorList>
            <person name="Dahal R.H."/>
            <person name="Kim D.-U."/>
        </authorList>
    </citation>
    <scope>NUCLEOTIDE SEQUENCE [LARGE SCALE GENOMIC DNA]</scope>
    <source>
        <strain evidence="3 4">RP-3-15</strain>
    </source>
</reference>
<name>A0A4U1CKU2_9SPHI</name>
<accession>A0A4U1CKU2</accession>
<evidence type="ECO:0008006" key="5">
    <source>
        <dbReference type="Google" id="ProtNLM"/>
    </source>
</evidence>
<organism evidence="3 4">
    <name type="scientific">Pedobacter frigoris</name>
    <dbReference type="NCBI Taxonomy" id="2571272"/>
    <lineage>
        <taxon>Bacteria</taxon>
        <taxon>Pseudomonadati</taxon>
        <taxon>Bacteroidota</taxon>
        <taxon>Sphingobacteriia</taxon>
        <taxon>Sphingobacteriales</taxon>
        <taxon>Sphingobacteriaceae</taxon>
        <taxon>Pedobacter</taxon>
    </lineage>
</organism>
<feature type="chain" id="PRO_5020283234" description="DUF3106 domain-containing protein" evidence="2">
    <location>
        <begin position="20"/>
        <end position="170"/>
    </location>
</feature>
<feature type="signal peptide" evidence="2">
    <location>
        <begin position="1"/>
        <end position="19"/>
    </location>
</feature>
<dbReference type="EMBL" id="SWBQ01000002">
    <property type="protein sequence ID" value="TKC07639.1"/>
    <property type="molecule type" value="Genomic_DNA"/>
</dbReference>
<dbReference type="Proteomes" id="UP000307244">
    <property type="component" value="Unassembled WGS sequence"/>
</dbReference>